<dbReference type="GO" id="GO:0005886">
    <property type="term" value="C:plasma membrane"/>
    <property type="evidence" value="ECO:0007669"/>
    <property type="project" value="TreeGrafter"/>
</dbReference>
<dbReference type="AlphaFoldDB" id="A0A1C4G4Y3"/>
<evidence type="ECO:0000256" key="2">
    <source>
        <dbReference type="ARBA" id="ARBA00022448"/>
    </source>
</evidence>
<dbReference type="STRING" id="1335309.GA0116948_12213"/>
<dbReference type="PANTHER" id="PTHR37468">
    <property type="entry name" value="SULFATE TRANSPORTER CYSZ"/>
    <property type="match status" value="1"/>
</dbReference>
<dbReference type="InterPro" id="IPR050480">
    <property type="entry name" value="CysZ-like"/>
</dbReference>
<accession>A0A1C4G4Y3</accession>
<proteinExistence type="predicted"/>
<reference evidence="11 12" key="1">
    <citation type="submission" date="2016-08" db="EMBL/GenBank/DDBJ databases">
        <authorList>
            <person name="Seilhamer J.J."/>
        </authorList>
    </citation>
    <scope>NUCLEOTIDE SEQUENCE [LARGE SCALE GENOMIC DNA]</scope>
    <source>
        <strain evidence="11 12">A37T2</strain>
    </source>
</reference>
<evidence type="ECO:0000256" key="5">
    <source>
        <dbReference type="ARBA" id="ARBA00022605"/>
    </source>
</evidence>
<sequence length="254" mass="29125">MFSLREVIAAIQSYGKAHQFILQHRLWQWILLPGIIFCALFVLGIYFVWGYSTAFVNYLLNVLPFLNWIQDFESGWISLLFLLLSFSVHCLFLLLYVSYFRNLFLIVAAPVFAFISEKTGAILHRKKADVGYAELRQDTLRSIRLCGRNILYQTAGMLVLVIVAFVPIVGIITPLVAFFMECYFFGFSMLDYSCDRHQMDLPQTISFVKQHKGVAVGNGLIFYLFLFIPILGWMLAPTYAVIAGTLSLQDKRLI</sequence>
<evidence type="ECO:0000256" key="8">
    <source>
        <dbReference type="ARBA" id="ARBA00023032"/>
    </source>
</evidence>
<dbReference type="GO" id="GO:0000103">
    <property type="term" value="P:sulfate assimilation"/>
    <property type="evidence" value="ECO:0007669"/>
    <property type="project" value="TreeGrafter"/>
</dbReference>
<keyword evidence="9 10" id="KW-0472">Membrane</keyword>
<gene>
    <name evidence="11" type="ORF">GA0116948_12213</name>
</gene>
<dbReference type="GO" id="GO:0019344">
    <property type="term" value="P:cysteine biosynthetic process"/>
    <property type="evidence" value="ECO:0007669"/>
    <property type="project" value="TreeGrafter"/>
</dbReference>
<evidence type="ECO:0000256" key="10">
    <source>
        <dbReference type="SAM" id="Phobius"/>
    </source>
</evidence>
<keyword evidence="12" id="KW-1185">Reference proteome</keyword>
<keyword evidence="5" id="KW-0028">Amino-acid biosynthesis</keyword>
<keyword evidence="3" id="KW-1003">Cell membrane</keyword>
<evidence type="ECO:0000256" key="4">
    <source>
        <dbReference type="ARBA" id="ARBA00022519"/>
    </source>
</evidence>
<evidence type="ECO:0000313" key="11">
    <source>
        <dbReference type="EMBL" id="SCC63013.1"/>
    </source>
</evidence>
<name>A0A1C4G4Y3_9BACT</name>
<evidence type="ECO:0000256" key="6">
    <source>
        <dbReference type="ARBA" id="ARBA00022692"/>
    </source>
</evidence>
<feature type="transmembrane region" description="Helical" evidence="10">
    <location>
        <begin position="26"/>
        <end position="49"/>
    </location>
</feature>
<dbReference type="Pfam" id="PF07264">
    <property type="entry name" value="EI24"/>
    <property type="match status" value="1"/>
</dbReference>
<feature type="transmembrane region" description="Helical" evidence="10">
    <location>
        <begin position="220"/>
        <end position="242"/>
    </location>
</feature>
<protein>
    <submittedName>
        <fullName evidence="11">CysZ protein</fullName>
    </submittedName>
</protein>
<feature type="transmembrane region" description="Helical" evidence="10">
    <location>
        <begin position="150"/>
        <end position="180"/>
    </location>
</feature>
<comment type="subcellular location">
    <subcellularLocation>
        <location evidence="1">Membrane</location>
        <topology evidence="1">Multi-pass membrane protein</topology>
    </subcellularLocation>
</comment>
<keyword evidence="6 10" id="KW-0812">Transmembrane</keyword>
<evidence type="ECO:0000256" key="7">
    <source>
        <dbReference type="ARBA" id="ARBA00022989"/>
    </source>
</evidence>
<dbReference type="GO" id="GO:0009675">
    <property type="term" value="F:high-affinity sulfate:proton symporter activity"/>
    <property type="evidence" value="ECO:0007669"/>
    <property type="project" value="TreeGrafter"/>
</dbReference>
<evidence type="ECO:0000256" key="3">
    <source>
        <dbReference type="ARBA" id="ARBA00022475"/>
    </source>
</evidence>
<evidence type="ECO:0000313" key="12">
    <source>
        <dbReference type="Proteomes" id="UP000242818"/>
    </source>
</evidence>
<feature type="transmembrane region" description="Helical" evidence="10">
    <location>
        <begin position="76"/>
        <end position="97"/>
    </location>
</feature>
<keyword evidence="7 10" id="KW-1133">Transmembrane helix</keyword>
<dbReference type="PANTHER" id="PTHR37468:SF1">
    <property type="entry name" value="SULFATE TRANSPORTER CYSZ"/>
    <property type="match status" value="1"/>
</dbReference>
<dbReference type="RefSeq" id="WP_089715507.1">
    <property type="nucleotide sequence ID" value="NZ_FMAR01000022.1"/>
</dbReference>
<dbReference type="Proteomes" id="UP000242818">
    <property type="component" value="Unassembled WGS sequence"/>
</dbReference>
<keyword evidence="8" id="KW-0764">Sulfate transport</keyword>
<dbReference type="OrthoDB" id="9787566at2"/>
<keyword evidence="2" id="KW-0813">Transport</keyword>
<dbReference type="EMBL" id="FMAR01000022">
    <property type="protein sequence ID" value="SCC63013.1"/>
    <property type="molecule type" value="Genomic_DNA"/>
</dbReference>
<evidence type="ECO:0000256" key="1">
    <source>
        <dbReference type="ARBA" id="ARBA00004141"/>
    </source>
</evidence>
<evidence type="ECO:0000256" key="9">
    <source>
        <dbReference type="ARBA" id="ARBA00023136"/>
    </source>
</evidence>
<dbReference type="InterPro" id="IPR059112">
    <property type="entry name" value="CysZ/EI24"/>
</dbReference>
<keyword evidence="4" id="KW-0997">Cell inner membrane</keyword>
<organism evidence="11 12">
    <name type="scientific">Chitinophaga costaii</name>
    <dbReference type="NCBI Taxonomy" id="1335309"/>
    <lineage>
        <taxon>Bacteria</taxon>
        <taxon>Pseudomonadati</taxon>
        <taxon>Bacteroidota</taxon>
        <taxon>Chitinophagia</taxon>
        <taxon>Chitinophagales</taxon>
        <taxon>Chitinophagaceae</taxon>
        <taxon>Chitinophaga</taxon>
    </lineage>
</organism>